<dbReference type="PANTHER" id="PTHR46572:SF2">
    <property type="entry name" value="RHO1 GDP-GTP EXCHANGE PROTEIN 1-RELATED"/>
    <property type="match status" value="1"/>
</dbReference>
<dbReference type="Gene3D" id="1.20.900.10">
    <property type="entry name" value="Dbl homology (DH) domain"/>
    <property type="match status" value="1"/>
</dbReference>
<feature type="compositionally biased region" description="Low complexity" evidence="3">
    <location>
        <begin position="161"/>
        <end position="172"/>
    </location>
</feature>
<evidence type="ECO:0008006" key="9">
    <source>
        <dbReference type="Google" id="ProtNLM"/>
    </source>
</evidence>
<evidence type="ECO:0000259" key="4">
    <source>
        <dbReference type="PROSITE" id="PS50003"/>
    </source>
</evidence>
<feature type="compositionally biased region" description="Polar residues" evidence="3">
    <location>
        <begin position="232"/>
        <end position="248"/>
    </location>
</feature>
<keyword evidence="2" id="KW-0344">Guanine-nucleotide releasing factor</keyword>
<dbReference type="Gene3D" id="2.30.29.30">
    <property type="entry name" value="Pleckstrin-homology domain (PH domain)/Phosphotyrosine-binding domain (PTB)"/>
    <property type="match status" value="1"/>
</dbReference>
<keyword evidence="1" id="KW-0597">Phosphoprotein</keyword>
<name>A0A1Y1WDB4_9FUNG</name>
<evidence type="ECO:0000256" key="3">
    <source>
        <dbReference type="SAM" id="MobiDB-lite"/>
    </source>
</evidence>
<dbReference type="SMART" id="SM00233">
    <property type="entry name" value="PH"/>
    <property type="match status" value="1"/>
</dbReference>
<dbReference type="PANTHER" id="PTHR46572">
    <property type="entry name" value="RHO1 GDP-GTP EXCHANGE PROTEIN 1-RELATED"/>
    <property type="match status" value="1"/>
</dbReference>
<reference evidence="7 8" key="1">
    <citation type="submission" date="2016-07" db="EMBL/GenBank/DDBJ databases">
        <title>Pervasive Adenine N6-methylation of Active Genes in Fungi.</title>
        <authorList>
            <consortium name="DOE Joint Genome Institute"/>
            <person name="Mondo S.J."/>
            <person name="Dannebaum R.O."/>
            <person name="Kuo R.C."/>
            <person name="Labutti K."/>
            <person name="Haridas S."/>
            <person name="Kuo A."/>
            <person name="Salamov A."/>
            <person name="Ahrendt S.R."/>
            <person name="Lipzen A."/>
            <person name="Sullivan W."/>
            <person name="Andreopoulos W.B."/>
            <person name="Clum A."/>
            <person name="Lindquist E."/>
            <person name="Daum C."/>
            <person name="Ramamoorthy G.K."/>
            <person name="Gryganskyi A."/>
            <person name="Culley D."/>
            <person name="Magnuson J.K."/>
            <person name="James T.Y."/>
            <person name="O'Malley M.A."/>
            <person name="Stajich J.E."/>
            <person name="Spatafora J.W."/>
            <person name="Visel A."/>
            <person name="Grigoriev I.V."/>
        </authorList>
    </citation>
    <scope>NUCLEOTIDE SEQUENCE [LARGE SCALE GENOMIC DNA]</scope>
    <source>
        <strain evidence="7 8">ATCC 12442</strain>
    </source>
</reference>
<gene>
    <name evidence="7" type="ORF">DL89DRAFT_292005</name>
</gene>
<protein>
    <recommendedName>
        <fullName evidence="9">CNH-domain-containing protein</fullName>
    </recommendedName>
</protein>
<evidence type="ECO:0000256" key="2">
    <source>
        <dbReference type="ARBA" id="ARBA00022658"/>
    </source>
</evidence>
<feature type="compositionally biased region" description="Acidic residues" evidence="3">
    <location>
        <begin position="565"/>
        <end position="580"/>
    </location>
</feature>
<feature type="compositionally biased region" description="Pro residues" evidence="3">
    <location>
        <begin position="145"/>
        <end position="160"/>
    </location>
</feature>
<dbReference type="InterPro" id="IPR000219">
    <property type="entry name" value="DH_dom"/>
</dbReference>
<feature type="domain" description="CNH" evidence="6">
    <location>
        <begin position="993"/>
        <end position="1337"/>
    </location>
</feature>
<feature type="domain" description="DH" evidence="5">
    <location>
        <begin position="670"/>
        <end position="825"/>
    </location>
</feature>
<feature type="compositionally biased region" description="Polar residues" evidence="3">
    <location>
        <begin position="446"/>
        <end position="456"/>
    </location>
</feature>
<dbReference type="InterPro" id="IPR001180">
    <property type="entry name" value="CNH_dom"/>
</dbReference>
<feature type="domain" description="PH" evidence="4">
    <location>
        <begin position="879"/>
        <end position="1046"/>
    </location>
</feature>
<feature type="region of interest" description="Disordered" evidence="3">
    <location>
        <begin position="427"/>
        <end position="456"/>
    </location>
</feature>
<dbReference type="Pfam" id="PF15405">
    <property type="entry name" value="PH_5"/>
    <property type="match status" value="1"/>
</dbReference>
<feature type="region of interest" description="Disordered" evidence="3">
    <location>
        <begin position="28"/>
        <end position="86"/>
    </location>
</feature>
<dbReference type="PROSITE" id="PS50010">
    <property type="entry name" value="DH_2"/>
    <property type="match status" value="1"/>
</dbReference>
<dbReference type="Pfam" id="PF00780">
    <property type="entry name" value="CNH"/>
    <property type="match status" value="1"/>
</dbReference>
<dbReference type="Pfam" id="PF00621">
    <property type="entry name" value="RhoGEF"/>
    <property type="match status" value="1"/>
</dbReference>
<dbReference type="SMART" id="SM00325">
    <property type="entry name" value="RhoGEF"/>
    <property type="match status" value="1"/>
</dbReference>
<keyword evidence="8" id="KW-1185">Reference proteome</keyword>
<feature type="compositionally biased region" description="Low complexity" evidence="3">
    <location>
        <begin position="263"/>
        <end position="276"/>
    </location>
</feature>
<dbReference type="Proteomes" id="UP000193922">
    <property type="component" value="Unassembled WGS sequence"/>
</dbReference>
<accession>A0A1Y1WDB4</accession>
<dbReference type="GO" id="GO:0005085">
    <property type="term" value="F:guanyl-nucleotide exchange factor activity"/>
    <property type="evidence" value="ECO:0007669"/>
    <property type="project" value="UniProtKB-KW"/>
</dbReference>
<feature type="compositionally biased region" description="Polar residues" evidence="3">
    <location>
        <begin position="427"/>
        <end position="439"/>
    </location>
</feature>
<dbReference type="InterPro" id="IPR011993">
    <property type="entry name" value="PH-like_dom_sf"/>
</dbReference>
<dbReference type="InterPro" id="IPR052233">
    <property type="entry name" value="Rho-type_GEFs"/>
</dbReference>
<feature type="region of interest" description="Disordered" evidence="3">
    <location>
        <begin position="559"/>
        <end position="590"/>
    </location>
</feature>
<dbReference type="SMART" id="SM00036">
    <property type="entry name" value="CNH"/>
    <property type="match status" value="1"/>
</dbReference>
<feature type="region of interest" description="Disordered" evidence="3">
    <location>
        <begin position="107"/>
        <end position="206"/>
    </location>
</feature>
<sequence length="1352" mass="151956">MQPRNQLGSPNSTYSGLDNLDVCSASLATAPNSSNTSSIQQQHHHHQQQQQPTFNMAAAPHQQYHPPDRSQHPRQRFTREVSPQQQPYMQDMGSYRASIYSDVGVHAEQPPQRTQSYVQHSGRPQHQHHQQQHMHSQRMAMSEQQPPPPYQQMRPRPPPHQYHQQQPQQQQQNPGHFQYPSAMVVGGGMQPMNPPPPPYGSQGIHPQQRERDFTNIAGHRRGNQKQRFKQLQPFNGNSSMDFGASSNRYRPEPRAGIAEPTARRSASSSSGGYRAAPNGSMYTAQRRPLPGAHEPQSAASAGRYGPPPGMDRYGSANGSHSVRNGHPGSRSTPDLNMGAMKMAINAVASDIGSNPVPQIPAAMQQQHQRVAPLSVQTDIAGSASMGSSAANSQIAPAANLDMQLPRQQHSKSSDNVQEVAGGSATNTYALDSANGTSSPRVHGTGVSPSGTLRHQNQPVNPELVELLKGVKPVYPAMLSAVAKTFSEVMGQVLQTHTRNGLEYTQCFTGREAVDAICVIIQTNDRNLAVVVGRAGGLRDDPNELFAFETDVQRAQLIKDVPSIDAGDDDDDDEEEEDIDGNDARTLTPAGAPIGDLRVNGVFVMLTDCYSPTCSSSQPCYSVTCPRQRSQQDHLRKTAKKNVAAEMKNEKNWSKSVPKEIVASVTRKELDRQERIFEIFNGERNYVHDLCVVRDLFMRPLHNSDVIDESRRKNFITKVFKNALAILAENSGFQRALEKRQNENYICYQIGDIFTPFVQRLEPYLEYGANASYSKHFLDAEKKQNRKLVDFLEKTSRNPECRKLNIQHFMALPTTRLARYPLLLRERSPYAISRIEAMLQRINIEAGKSSNRLRLYYVDEMLMCSSSDRNDLRLTDDQRKLVRDGELRKRGGNDNSKIKVLLLDHMLLMCKCKLDPSTSAEKYTIYKHPIPLQLLTICNPEDPTSMRPRMAARRDSQSAPMSPGGTIGVGRSKSMGTVATQTQQASPAPLDATPTSATALTINDDAKKYTFPLQITHLGRRGFTVTLYASQLAERDKWYQKIEQQQMELMERHRKFEMVPVACQFPPGIRVNTADVYDHGRCIPRSFQQLTHLRHDRVYQVEINERLNAMAMIADKDRNLYVYPLDLLMTATSGSRQTTRMKPLHTHVSFFRFGHYLDHRHFTIIHVYKPVVSGQKNRSLGRFLSFGGDTAADSWKSIKECYIAAESTSLHFLRSRLCVGCSRGFEIVDLATMNTQSLLDPCRHRDTTHPISLFRVHDGEFLLCYDEFAFYVNRNGQRARSNWMIHWVGSPTSFKLQYPYILAFESSFIEVYHVETAAIVQVIITGNCSSLSPNKLDAQEVMRIQHILAKDPI</sequence>
<dbReference type="EMBL" id="MCFD01000004">
    <property type="protein sequence ID" value="ORX71523.1"/>
    <property type="molecule type" value="Genomic_DNA"/>
</dbReference>
<evidence type="ECO:0000313" key="8">
    <source>
        <dbReference type="Proteomes" id="UP000193922"/>
    </source>
</evidence>
<dbReference type="STRING" id="61395.A0A1Y1WDB4"/>
<dbReference type="OrthoDB" id="2272012at2759"/>
<proteinExistence type="predicted"/>
<feature type="compositionally biased region" description="Basic residues" evidence="3">
    <location>
        <begin position="219"/>
        <end position="228"/>
    </location>
</feature>
<feature type="compositionally biased region" description="Polar residues" evidence="3">
    <location>
        <begin position="28"/>
        <end position="39"/>
    </location>
</feature>
<dbReference type="InterPro" id="IPR001849">
    <property type="entry name" value="PH_domain"/>
</dbReference>
<comment type="caution">
    <text evidence="7">The sequence shown here is derived from an EMBL/GenBank/DDBJ whole genome shotgun (WGS) entry which is preliminary data.</text>
</comment>
<dbReference type="SUPFAM" id="SSF50729">
    <property type="entry name" value="PH domain-like"/>
    <property type="match status" value="1"/>
</dbReference>
<feature type="compositionally biased region" description="Basic residues" evidence="3">
    <location>
        <begin position="123"/>
        <end position="136"/>
    </location>
</feature>
<dbReference type="PROSITE" id="PS50219">
    <property type="entry name" value="CNH"/>
    <property type="match status" value="1"/>
</dbReference>
<dbReference type="InterPro" id="IPR041675">
    <property type="entry name" value="PH_5"/>
</dbReference>
<dbReference type="PROSITE" id="PS50003">
    <property type="entry name" value="PH_DOMAIN"/>
    <property type="match status" value="1"/>
</dbReference>
<dbReference type="GeneID" id="63806898"/>
<dbReference type="SUPFAM" id="SSF48065">
    <property type="entry name" value="DBL homology domain (DH-domain)"/>
    <property type="match status" value="1"/>
</dbReference>
<evidence type="ECO:0000256" key="1">
    <source>
        <dbReference type="ARBA" id="ARBA00022553"/>
    </source>
</evidence>
<dbReference type="CDD" id="cd00160">
    <property type="entry name" value="RhoGEF"/>
    <property type="match status" value="1"/>
</dbReference>
<dbReference type="InterPro" id="IPR035899">
    <property type="entry name" value="DBL_dom_sf"/>
</dbReference>
<organism evidence="7 8">
    <name type="scientific">Linderina pennispora</name>
    <dbReference type="NCBI Taxonomy" id="61395"/>
    <lineage>
        <taxon>Eukaryota</taxon>
        <taxon>Fungi</taxon>
        <taxon>Fungi incertae sedis</taxon>
        <taxon>Zoopagomycota</taxon>
        <taxon>Kickxellomycotina</taxon>
        <taxon>Kickxellomycetes</taxon>
        <taxon>Kickxellales</taxon>
        <taxon>Kickxellaceae</taxon>
        <taxon>Linderina</taxon>
    </lineage>
</organism>
<feature type="region of interest" description="Disordered" evidence="3">
    <location>
        <begin position="219"/>
        <end position="336"/>
    </location>
</feature>
<dbReference type="RefSeq" id="XP_040745038.1">
    <property type="nucleotide sequence ID" value="XM_040890250.1"/>
</dbReference>
<evidence type="ECO:0000313" key="7">
    <source>
        <dbReference type="EMBL" id="ORX71523.1"/>
    </source>
</evidence>
<evidence type="ECO:0000259" key="6">
    <source>
        <dbReference type="PROSITE" id="PS50219"/>
    </source>
</evidence>
<evidence type="ECO:0000259" key="5">
    <source>
        <dbReference type="PROSITE" id="PS50010"/>
    </source>
</evidence>